<organism evidence="2 3">
    <name type="scientific">Candidatus Magasanikbacteria bacterium CG_4_9_14_0_2_um_filter_42_11</name>
    <dbReference type="NCBI Taxonomy" id="1974643"/>
    <lineage>
        <taxon>Bacteria</taxon>
        <taxon>Candidatus Magasanikiibacteriota</taxon>
    </lineage>
</organism>
<evidence type="ECO:0000313" key="2">
    <source>
        <dbReference type="EMBL" id="PJC52715.1"/>
    </source>
</evidence>
<dbReference type="EMBL" id="PFRH01000051">
    <property type="protein sequence ID" value="PJC52715.1"/>
    <property type="molecule type" value="Genomic_DNA"/>
</dbReference>
<reference evidence="3" key="1">
    <citation type="submission" date="2017-09" db="EMBL/GenBank/DDBJ databases">
        <title>Depth-based differentiation of microbial function through sediment-hosted aquifers and enrichment of novel symbionts in the deep terrestrial subsurface.</title>
        <authorList>
            <person name="Probst A.J."/>
            <person name="Ladd B."/>
            <person name="Jarett J.K."/>
            <person name="Geller-Mcgrath D.E."/>
            <person name="Sieber C.M.K."/>
            <person name="Emerson J.B."/>
            <person name="Anantharaman K."/>
            <person name="Thomas B.C."/>
            <person name="Malmstrom R."/>
            <person name="Stieglmeier M."/>
            <person name="Klingl A."/>
            <person name="Woyke T."/>
            <person name="Ryan C.M."/>
            <person name="Banfield J.F."/>
        </authorList>
    </citation>
    <scope>NUCLEOTIDE SEQUENCE [LARGE SCALE GENOMIC DNA]</scope>
</reference>
<accession>A0A2M8FAE8</accession>
<comment type="caution">
    <text evidence="2">The sequence shown here is derived from an EMBL/GenBank/DDBJ whole genome shotgun (WGS) entry which is preliminary data.</text>
</comment>
<evidence type="ECO:0000256" key="1">
    <source>
        <dbReference type="SAM" id="MobiDB-lite"/>
    </source>
</evidence>
<protein>
    <submittedName>
        <fullName evidence="2">Uncharacterized protein</fullName>
    </submittedName>
</protein>
<sequence>MNRVKQGINQRQLSKLRSKKQFRGGAAAAAKKRRKKEKKAYLRRLARPRPTPLPQHWGYVF</sequence>
<name>A0A2M8FAE8_9BACT</name>
<proteinExistence type="predicted"/>
<evidence type="ECO:0000313" key="3">
    <source>
        <dbReference type="Proteomes" id="UP000231456"/>
    </source>
</evidence>
<gene>
    <name evidence="2" type="ORF">CO030_01420</name>
</gene>
<feature type="region of interest" description="Disordered" evidence="1">
    <location>
        <begin position="1"/>
        <end position="39"/>
    </location>
</feature>
<dbReference type="AlphaFoldDB" id="A0A2M8FAE8"/>
<feature type="compositionally biased region" description="Basic residues" evidence="1">
    <location>
        <begin position="30"/>
        <end position="39"/>
    </location>
</feature>
<dbReference type="Proteomes" id="UP000231456">
    <property type="component" value="Unassembled WGS sequence"/>
</dbReference>